<dbReference type="PANTHER" id="PTHR33841:SF1">
    <property type="entry name" value="DNA METHYLTRANSFERASE A"/>
    <property type="match status" value="1"/>
</dbReference>
<dbReference type="EMBL" id="MLBF01000025">
    <property type="protein sequence ID" value="OLN30348.1"/>
    <property type="molecule type" value="Genomic_DNA"/>
</dbReference>
<evidence type="ECO:0000256" key="2">
    <source>
        <dbReference type="ARBA" id="ARBA00022603"/>
    </source>
</evidence>
<accession>A0A1Q8QSX0</accession>
<evidence type="ECO:0000313" key="9">
    <source>
        <dbReference type="Proteomes" id="UP000186102"/>
    </source>
</evidence>
<evidence type="ECO:0000259" key="7">
    <source>
        <dbReference type="Pfam" id="PF07669"/>
    </source>
</evidence>
<dbReference type="SUPFAM" id="SSF53335">
    <property type="entry name" value="S-adenosyl-L-methionine-dependent methyltransferases"/>
    <property type="match status" value="1"/>
</dbReference>
<sequence>MMNKAALKSFAVSARKELIHKVSLRAQLFGIDAENNLKSERQGEKLMVNKLAYPLTVEGTFDVLRDQYTQKGYEQLLEEAAYIWFNRIIAIRYMEIHEYLPERVNVLSSSTGKVEPDIVLHYAGMELEVDKIAISQLLEAGKHEEAYRKLFIAQCNALQPILPFMFERIDDFTELLLPDFLLDSESVINKLVKDEELTASFREVEVIGWLYQYYISEKKDDVFARLKKNIKIRKEEIPAATQLFTPNWIVRYMVENSLGTLWLESHPGSSLKSGMRYYVEPVEQSEGVNKQLEELRNPNLSPENIRLLDPACGSGHILVYAFDLLYAIYEERGYVVSDIPTLILEKNLFGIDIDDRAAQLASFALFMKARAKSRRIFRNPPMMNIISIQESNGLSTKEVVSLIAENDVEAEQLKMLLRVFIDAKNYGSILRPSQMDFNKYFGKVEWLKTQIDQSLFMSDDRKLLLRLEQLLRQAKALEDQYEIVITNPPYMGTKGMNSKLSEFLQENYKDSKADLFAVFMERCLEFTKQNGFHAAINQHSWMFLSSYENLRLKILKEETILSMIHLGPRAFEEIGGEVVQSTTFVLRSVVLGEAETRYSRLLEYTNAQDKEEAFIARKHEYVTTQKEFHDIPGSPIAYWASKKVRRIFVENPKLDEIAKPRQGMATSDNGRFLRLWFEVDIRKVGFGFSDSNEALRSERKWFPYNKGGSFRKWYGNQEYIVNWENDGQEVMKYATKLYKSPTRTIKNISFYFRECITWSFVSSSNFGVRYSPMGFLFDVGGSSIFLQNGEFPFYLALLTSKLSYYFLSMVNPTLNFQVGNIASIPIINPLEKEDINKLSLSSISISGDDWNSSETSWDFINHPWLCYQEKISTLSDAYSEWVNEAENRFSQLKSNEESLNRIFIDLYGLQDELTPEVLDEEVTVRKADRLRDTKSFLSYFVGCVMGRYSLDLEGLAYVGGEWDASNYHKFTPNRYGLILLTDDAYFENDIISRLKTFLSVTFSEDTVEENLAWIAESLTQRNNESPEERIRRYFLDEFFRDHTQIYQKRPIYWLVDSGNAKGLRTLIYLHRYQPDTLATIRFEQLQEIQAKYRNEIDTLEMRLANPSLSALEKRGFEKKKELFRKRIEELMEFDKVLAEYANAQIALELDDGVKVNYAKLQKVLARI</sequence>
<evidence type="ECO:0000256" key="4">
    <source>
        <dbReference type="ARBA" id="ARBA00022691"/>
    </source>
</evidence>
<dbReference type="PROSITE" id="PS00092">
    <property type="entry name" value="N6_MTASE"/>
    <property type="match status" value="1"/>
</dbReference>
<dbReference type="AlphaFoldDB" id="A0A1Q8QSX0"/>
<dbReference type="InterPro" id="IPR002052">
    <property type="entry name" value="DNA_methylase_N6_adenine_CS"/>
</dbReference>
<evidence type="ECO:0000256" key="3">
    <source>
        <dbReference type="ARBA" id="ARBA00022679"/>
    </source>
</evidence>
<dbReference type="Pfam" id="PF07669">
    <property type="entry name" value="Eco57I"/>
    <property type="match status" value="1"/>
</dbReference>
<dbReference type="PANTHER" id="PTHR33841">
    <property type="entry name" value="DNA METHYLTRANSFERASE YEEA-RELATED"/>
    <property type="match status" value="1"/>
</dbReference>
<keyword evidence="9" id="KW-1185">Reference proteome</keyword>
<name>A0A1Q8QSX0_9FIRM</name>
<keyword evidence="4" id="KW-0949">S-adenosyl-L-methionine</keyword>
<dbReference type="InterPro" id="IPR047939">
    <property type="entry name" value="BREX_1_PglX"/>
</dbReference>
<proteinExistence type="predicted"/>
<dbReference type="GO" id="GO:0009007">
    <property type="term" value="F:site-specific DNA-methyltransferase (adenine-specific) activity"/>
    <property type="evidence" value="ECO:0007669"/>
    <property type="project" value="UniProtKB-EC"/>
</dbReference>
<dbReference type="InterPro" id="IPR029063">
    <property type="entry name" value="SAM-dependent_MTases_sf"/>
</dbReference>
<dbReference type="STRING" id="1888891.DSOL_3113"/>
<gene>
    <name evidence="8" type="ORF">DSOL_3113</name>
</gene>
<evidence type="ECO:0000256" key="5">
    <source>
        <dbReference type="ARBA" id="ARBA00047942"/>
    </source>
</evidence>
<dbReference type="GO" id="GO:0032259">
    <property type="term" value="P:methylation"/>
    <property type="evidence" value="ECO:0007669"/>
    <property type="project" value="UniProtKB-KW"/>
</dbReference>
<comment type="catalytic activity">
    <reaction evidence="5">
        <text>a 2'-deoxyadenosine in DNA + S-adenosyl-L-methionine = an N(6)-methyl-2'-deoxyadenosine in DNA + S-adenosyl-L-homocysteine + H(+)</text>
        <dbReference type="Rhea" id="RHEA:15197"/>
        <dbReference type="Rhea" id="RHEA-COMP:12418"/>
        <dbReference type="Rhea" id="RHEA-COMP:12419"/>
        <dbReference type="ChEBI" id="CHEBI:15378"/>
        <dbReference type="ChEBI" id="CHEBI:57856"/>
        <dbReference type="ChEBI" id="CHEBI:59789"/>
        <dbReference type="ChEBI" id="CHEBI:90615"/>
        <dbReference type="ChEBI" id="CHEBI:90616"/>
        <dbReference type="EC" id="2.1.1.72"/>
    </reaction>
</comment>
<evidence type="ECO:0000256" key="1">
    <source>
        <dbReference type="ARBA" id="ARBA00011900"/>
    </source>
</evidence>
<protein>
    <recommendedName>
        <fullName evidence="1">site-specific DNA-methyltransferase (adenine-specific)</fullName>
        <ecNumber evidence="1">2.1.1.72</ecNumber>
    </recommendedName>
</protein>
<organism evidence="8 9">
    <name type="scientific">Desulfosporosinus metallidurans</name>
    <dbReference type="NCBI Taxonomy" id="1888891"/>
    <lineage>
        <taxon>Bacteria</taxon>
        <taxon>Bacillati</taxon>
        <taxon>Bacillota</taxon>
        <taxon>Clostridia</taxon>
        <taxon>Eubacteriales</taxon>
        <taxon>Desulfitobacteriaceae</taxon>
        <taxon>Desulfosporosinus</taxon>
    </lineage>
</organism>
<comment type="caution">
    <text evidence="8">The sequence shown here is derived from an EMBL/GenBank/DDBJ whole genome shotgun (WGS) entry which is preliminary data.</text>
</comment>
<keyword evidence="6" id="KW-0175">Coiled coil</keyword>
<evidence type="ECO:0000256" key="6">
    <source>
        <dbReference type="SAM" id="Coils"/>
    </source>
</evidence>
<dbReference type="InterPro" id="IPR011639">
    <property type="entry name" value="MethylTrfase_TaqI-like_dom"/>
</dbReference>
<dbReference type="GO" id="GO:0006304">
    <property type="term" value="P:DNA modification"/>
    <property type="evidence" value="ECO:0007669"/>
    <property type="project" value="InterPro"/>
</dbReference>
<dbReference type="Proteomes" id="UP000186102">
    <property type="component" value="Unassembled WGS sequence"/>
</dbReference>
<dbReference type="GO" id="GO:0003676">
    <property type="term" value="F:nucleic acid binding"/>
    <property type="evidence" value="ECO:0007669"/>
    <property type="project" value="InterPro"/>
</dbReference>
<dbReference type="InterPro" id="IPR050953">
    <property type="entry name" value="N4_N6_ade-DNA_methylase"/>
</dbReference>
<evidence type="ECO:0000313" key="8">
    <source>
        <dbReference type="EMBL" id="OLN30348.1"/>
    </source>
</evidence>
<dbReference type="NCBIfam" id="NF033452">
    <property type="entry name" value="BREX_1_MTaseX"/>
    <property type="match status" value="1"/>
</dbReference>
<dbReference type="Gene3D" id="3.40.50.150">
    <property type="entry name" value="Vaccinia Virus protein VP39"/>
    <property type="match status" value="1"/>
</dbReference>
<dbReference type="EC" id="2.1.1.72" evidence="1"/>
<dbReference type="PRINTS" id="PR00507">
    <property type="entry name" value="N12N6MTFRASE"/>
</dbReference>
<keyword evidence="3" id="KW-0808">Transferase</keyword>
<feature type="coiled-coil region" evidence="6">
    <location>
        <begin position="460"/>
        <end position="487"/>
    </location>
</feature>
<feature type="domain" description="Type II methyltransferase M.TaqI-like" evidence="7">
    <location>
        <begin position="346"/>
        <end position="567"/>
    </location>
</feature>
<keyword evidence="2 8" id="KW-0489">Methyltransferase</keyword>
<reference evidence="8 9" key="1">
    <citation type="submission" date="2016-09" db="EMBL/GenBank/DDBJ databases">
        <title>Complete genome of Desulfosporosinus sp. OL.</title>
        <authorList>
            <person name="Mardanov A."/>
            <person name="Beletsky A."/>
            <person name="Panova A."/>
            <person name="Karnachuk O."/>
            <person name="Ravin N."/>
        </authorList>
    </citation>
    <scope>NUCLEOTIDE SEQUENCE [LARGE SCALE GENOMIC DNA]</scope>
    <source>
        <strain evidence="8 9">OL</strain>
    </source>
</reference>